<evidence type="ECO:0000259" key="1">
    <source>
        <dbReference type="PROSITE" id="PS50076"/>
    </source>
</evidence>
<dbReference type="Gene3D" id="1.10.287.110">
    <property type="entry name" value="DnaJ domain"/>
    <property type="match status" value="1"/>
</dbReference>
<gene>
    <name evidence="2" type="ORF">JIN84_17985</name>
</gene>
<reference evidence="2" key="1">
    <citation type="submission" date="2021-01" db="EMBL/GenBank/DDBJ databases">
        <title>Modified the classification status of verrucomicrobia.</title>
        <authorList>
            <person name="Feng X."/>
        </authorList>
    </citation>
    <scope>NUCLEOTIDE SEQUENCE</scope>
    <source>
        <strain evidence="2">JCM 18052</strain>
    </source>
</reference>
<accession>A0A934R7A6</accession>
<dbReference type="Proteomes" id="UP000600139">
    <property type="component" value="Unassembled WGS sequence"/>
</dbReference>
<name>A0A934R7A6_9BACT</name>
<dbReference type="PROSITE" id="PS50076">
    <property type="entry name" value="DNAJ_2"/>
    <property type="match status" value="1"/>
</dbReference>
<evidence type="ECO:0000313" key="2">
    <source>
        <dbReference type="EMBL" id="MBK1817516.1"/>
    </source>
</evidence>
<dbReference type="InterPro" id="IPR036869">
    <property type="entry name" value="J_dom_sf"/>
</dbReference>
<comment type="caution">
    <text evidence="2">The sequence shown here is derived from an EMBL/GenBank/DDBJ whole genome shotgun (WGS) entry which is preliminary data.</text>
</comment>
<dbReference type="Pfam" id="PF00226">
    <property type="entry name" value="DnaJ"/>
    <property type="match status" value="1"/>
</dbReference>
<dbReference type="SUPFAM" id="SSF46565">
    <property type="entry name" value="Chaperone J-domain"/>
    <property type="match status" value="1"/>
</dbReference>
<dbReference type="CDD" id="cd06257">
    <property type="entry name" value="DnaJ"/>
    <property type="match status" value="1"/>
</dbReference>
<feature type="domain" description="J" evidence="1">
    <location>
        <begin position="150"/>
        <end position="200"/>
    </location>
</feature>
<dbReference type="RefSeq" id="WP_200352456.1">
    <property type="nucleotide sequence ID" value="NZ_BAABHZ010000001.1"/>
</dbReference>
<dbReference type="InterPro" id="IPR001623">
    <property type="entry name" value="DnaJ_domain"/>
</dbReference>
<keyword evidence="3" id="KW-1185">Reference proteome</keyword>
<dbReference type="EMBL" id="JAENIK010000012">
    <property type="protein sequence ID" value="MBK1817516.1"/>
    <property type="molecule type" value="Genomic_DNA"/>
</dbReference>
<dbReference type="AlphaFoldDB" id="A0A934R7A6"/>
<proteinExistence type="predicted"/>
<evidence type="ECO:0000313" key="3">
    <source>
        <dbReference type="Proteomes" id="UP000600139"/>
    </source>
</evidence>
<organism evidence="2 3">
    <name type="scientific">Luteolibacter yonseiensis</name>
    <dbReference type="NCBI Taxonomy" id="1144680"/>
    <lineage>
        <taxon>Bacteria</taxon>
        <taxon>Pseudomonadati</taxon>
        <taxon>Verrucomicrobiota</taxon>
        <taxon>Verrucomicrobiia</taxon>
        <taxon>Verrucomicrobiales</taxon>
        <taxon>Verrucomicrobiaceae</taxon>
        <taxon>Luteolibacter</taxon>
    </lineage>
</organism>
<sequence length="200" mass="22840">MENIDAFPLSWPEGWPRHRGTRERGSFTGTPRNVQDELLAEIDRLALGASSRTYTVREKVIISTNVPLRRDGFPMANRTEPSDPGVAVYFERKGKKVCFACDKYDRVWKNMRAIQKTIDALRGIERWGSSDMLDRAFTGFAALPAPERKPWWVVLGCEKDSTYAHIRDCYKMAAKRCHPDNGGSHERMAEINAAYEEATR</sequence>
<protein>
    <submittedName>
        <fullName evidence="2">J domain-containing protein</fullName>
    </submittedName>
</protein>